<feature type="transmembrane region" description="Helical" evidence="1">
    <location>
        <begin position="18"/>
        <end position="36"/>
    </location>
</feature>
<keyword evidence="1" id="KW-1133">Transmembrane helix</keyword>
<protein>
    <submittedName>
        <fullName evidence="3">SGNH/GDSL hydrolase family protein</fullName>
    </submittedName>
</protein>
<organism evidence="3 4">
    <name type="scientific">Alkalicoccobacillus porphyridii</name>
    <dbReference type="NCBI Taxonomy" id="2597270"/>
    <lineage>
        <taxon>Bacteria</taxon>
        <taxon>Bacillati</taxon>
        <taxon>Bacillota</taxon>
        <taxon>Bacilli</taxon>
        <taxon>Bacillales</taxon>
        <taxon>Bacillaceae</taxon>
        <taxon>Alkalicoccobacillus</taxon>
    </lineage>
</organism>
<keyword evidence="3" id="KW-0378">Hydrolase</keyword>
<dbReference type="AlphaFoldDB" id="A0A554A440"/>
<gene>
    <name evidence="3" type="ORF">FN960_02600</name>
</gene>
<reference evidence="3 4" key="1">
    <citation type="submission" date="2019-07" db="EMBL/GenBank/DDBJ databases">
        <authorList>
            <person name="Park Y.J."/>
            <person name="Jeong S.E."/>
            <person name="Jung H.S."/>
        </authorList>
    </citation>
    <scope>NUCLEOTIDE SEQUENCE [LARGE SCALE GENOMIC DNA]</scope>
    <source>
        <strain evidence="4">P16(2019)</strain>
    </source>
</reference>
<keyword evidence="1" id="KW-0472">Membrane</keyword>
<dbReference type="InterPro" id="IPR036514">
    <property type="entry name" value="SGNH_hydro_sf"/>
</dbReference>
<dbReference type="InterPro" id="IPR013830">
    <property type="entry name" value="SGNH_hydro"/>
</dbReference>
<evidence type="ECO:0000313" key="3">
    <source>
        <dbReference type="EMBL" id="TSB48464.1"/>
    </source>
</evidence>
<feature type="domain" description="SGNH hydrolase-type esterase" evidence="2">
    <location>
        <begin position="88"/>
        <end position="271"/>
    </location>
</feature>
<dbReference type="Pfam" id="PF13472">
    <property type="entry name" value="Lipase_GDSL_2"/>
    <property type="match status" value="1"/>
</dbReference>
<keyword evidence="4" id="KW-1185">Reference proteome</keyword>
<proteinExistence type="predicted"/>
<dbReference type="SUPFAM" id="SSF52266">
    <property type="entry name" value="SGNH hydrolase"/>
    <property type="match status" value="1"/>
</dbReference>
<evidence type="ECO:0000256" key="1">
    <source>
        <dbReference type="SAM" id="Phobius"/>
    </source>
</evidence>
<accession>A0A554A440</accession>
<keyword evidence="1" id="KW-0812">Transmembrane</keyword>
<dbReference type="PANTHER" id="PTHR30383:SF5">
    <property type="entry name" value="SGNH HYDROLASE-TYPE ESTERASE DOMAIN-CONTAINING PROTEIN"/>
    <property type="match status" value="1"/>
</dbReference>
<dbReference type="InterPro" id="IPR051532">
    <property type="entry name" value="Ester_Hydrolysis_Enzymes"/>
</dbReference>
<dbReference type="Gene3D" id="3.40.50.1110">
    <property type="entry name" value="SGNH hydrolase"/>
    <property type="match status" value="1"/>
</dbReference>
<evidence type="ECO:0000313" key="4">
    <source>
        <dbReference type="Proteomes" id="UP000318521"/>
    </source>
</evidence>
<sequence length="286" mass="31845">MVSLCENMCTGGCPLKRIGISLLIVVGVALLILNVFQSLHAENTQAVAADDEELAETLDRLNPENGEVSYLDYLQYWALTHNEVRMAVIGSSVTNGKGASSKDKNWPNLMLQNIQASDESLANTSLSNFGVNGAMIQDLLDNGTFDKLIKEKPDFIIIESSILNSHRKNESLEDTNEAITTAHRLVSEALPTSKILFTSPNPATIKLDTDINDIGLIYQEYLESTENYIMSQGWNYVDIYTDIHSEIDEKGLTLEQTLDDGLHPNDLGYQIWAEKLIQYMLVDRSL</sequence>
<dbReference type="EMBL" id="VLXZ01000001">
    <property type="protein sequence ID" value="TSB48464.1"/>
    <property type="molecule type" value="Genomic_DNA"/>
</dbReference>
<comment type="caution">
    <text evidence="3">The sequence shown here is derived from an EMBL/GenBank/DDBJ whole genome shotgun (WGS) entry which is preliminary data.</text>
</comment>
<dbReference type="OrthoDB" id="2449793at2"/>
<dbReference type="PANTHER" id="PTHR30383">
    <property type="entry name" value="THIOESTERASE 1/PROTEASE 1/LYSOPHOSPHOLIPASE L1"/>
    <property type="match status" value="1"/>
</dbReference>
<evidence type="ECO:0000259" key="2">
    <source>
        <dbReference type="Pfam" id="PF13472"/>
    </source>
</evidence>
<dbReference type="Proteomes" id="UP000318521">
    <property type="component" value="Unassembled WGS sequence"/>
</dbReference>
<dbReference type="CDD" id="cd00229">
    <property type="entry name" value="SGNH_hydrolase"/>
    <property type="match status" value="1"/>
</dbReference>
<dbReference type="GO" id="GO:0004622">
    <property type="term" value="F:phosphatidylcholine lysophospholipase activity"/>
    <property type="evidence" value="ECO:0007669"/>
    <property type="project" value="TreeGrafter"/>
</dbReference>
<name>A0A554A440_9BACI</name>